<evidence type="ECO:0000313" key="9">
    <source>
        <dbReference type="Proteomes" id="UP001489004"/>
    </source>
</evidence>
<dbReference type="NCBIfam" id="TIGR01145">
    <property type="entry name" value="ATP_synt_delta"/>
    <property type="match status" value="1"/>
</dbReference>
<keyword evidence="3" id="KW-0813">Transport</keyword>
<keyword evidence="7" id="KW-0066">ATP synthesis</keyword>
<keyword evidence="5" id="KW-0406">Ion transport</keyword>
<dbReference type="PRINTS" id="PR00125">
    <property type="entry name" value="ATPASEDELTA"/>
</dbReference>
<keyword evidence="4" id="KW-0375">Hydrogen ion transport</keyword>
<protein>
    <recommendedName>
        <fullName evidence="10">ATP synthase subunit O, mitochondrial</fullName>
    </recommendedName>
</protein>
<dbReference type="Gene3D" id="1.10.520.20">
    <property type="entry name" value="N-terminal domain of the delta subunit of the F1F0-ATP synthase"/>
    <property type="match status" value="1"/>
</dbReference>
<name>A0AAW1R5I7_9CHLO</name>
<sequence length="226" mass="24253">MLRAAALLARRGRQAEAAVNASRVLARGFAAPSEATAESCAPPIPVHGIAGRYASALYTAACKAGKLNAVEKDLTEIANLYSDSDLFHQFLIDPSVPKKEKLAGLDAILKKLSVSDLTQNFIGVLVENNRVSHFDRIAHTFDELLAAAKGEVRATITTAEPLSEEETEEIKSGLTGMLTQGQTLLVQQKVDPGIIGGLVIDIGDKHLDMSINSRIKKIQQLILETV</sequence>
<evidence type="ECO:0000256" key="6">
    <source>
        <dbReference type="ARBA" id="ARBA00023136"/>
    </source>
</evidence>
<dbReference type="GO" id="GO:0016020">
    <property type="term" value="C:membrane"/>
    <property type="evidence" value="ECO:0007669"/>
    <property type="project" value="UniProtKB-SubCell"/>
</dbReference>
<dbReference type="AlphaFoldDB" id="A0AAW1R5I7"/>
<dbReference type="EMBL" id="JALJOR010000001">
    <property type="protein sequence ID" value="KAK9828770.1"/>
    <property type="molecule type" value="Genomic_DNA"/>
</dbReference>
<evidence type="ECO:0000256" key="1">
    <source>
        <dbReference type="ARBA" id="ARBA00004370"/>
    </source>
</evidence>
<evidence type="ECO:0000313" key="8">
    <source>
        <dbReference type="EMBL" id="KAK9828770.1"/>
    </source>
</evidence>
<keyword evidence="6" id="KW-0472">Membrane</keyword>
<proteinExistence type="inferred from homology"/>
<evidence type="ECO:0000256" key="7">
    <source>
        <dbReference type="ARBA" id="ARBA00023310"/>
    </source>
</evidence>
<gene>
    <name evidence="8" type="ORF">WJX72_002002</name>
</gene>
<evidence type="ECO:0000256" key="5">
    <source>
        <dbReference type="ARBA" id="ARBA00023065"/>
    </source>
</evidence>
<dbReference type="InterPro" id="IPR026015">
    <property type="entry name" value="ATP_synth_OSCP/delta_N_sf"/>
</dbReference>
<evidence type="ECO:0000256" key="3">
    <source>
        <dbReference type="ARBA" id="ARBA00022448"/>
    </source>
</evidence>
<comment type="caution">
    <text evidence="8">The sequence shown here is derived from an EMBL/GenBank/DDBJ whole genome shotgun (WGS) entry which is preliminary data.</text>
</comment>
<dbReference type="GO" id="GO:0046933">
    <property type="term" value="F:proton-transporting ATP synthase activity, rotational mechanism"/>
    <property type="evidence" value="ECO:0007669"/>
    <property type="project" value="InterPro"/>
</dbReference>
<comment type="subcellular location">
    <subcellularLocation>
        <location evidence="1">Membrane</location>
    </subcellularLocation>
</comment>
<evidence type="ECO:0000256" key="4">
    <source>
        <dbReference type="ARBA" id="ARBA00022781"/>
    </source>
</evidence>
<dbReference type="PANTHER" id="PTHR11910">
    <property type="entry name" value="ATP SYNTHASE DELTA CHAIN"/>
    <property type="match status" value="1"/>
</dbReference>
<accession>A0AAW1R5I7</accession>
<dbReference type="Proteomes" id="UP001489004">
    <property type="component" value="Unassembled WGS sequence"/>
</dbReference>
<reference evidence="8 9" key="1">
    <citation type="journal article" date="2024" name="Nat. Commun.">
        <title>Phylogenomics reveals the evolutionary origins of lichenization in chlorophyte algae.</title>
        <authorList>
            <person name="Puginier C."/>
            <person name="Libourel C."/>
            <person name="Otte J."/>
            <person name="Skaloud P."/>
            <person name="Haon M."/>
            <person name="Grisel S."/>
            <person name="Petersen M."/>
            <person name="Berrin J.G."/>
            <person name="Delaux P.M."/>
            <person name="Dal Grande F."/>
            <person name="Keller J."/>
        </authorList>
    </citation>
    <scope>NUCLEOTIDE SEQUENCE [LARGE SCALE GENOMIC DNA]</scope>
    <source>
        <strain evidence="8 9">SAG 2043</strain>
    </source>
</reference>
<dbReference type="Pfam" id="PF00213">
    <property type="entry name" value="OSCP"/>
    <property type="match status" value="1"/>
</dbReference>
<keyword evidence="9" id="KW-1185">Reference proteome</keyword>
<dbReference type="SUPFAM" id="SSF47928">
    <property type="entry name" value="N-terminal domain of the delta subunit of the F1F0-ATP synthase"/>
    <property type="match status" value="1"/>
</dbReference>
<dbReference type="HAMAP" id="MF_01416">
    <property type="entry name" value="ATP_synth_delta_bact"/>
    <property type="match status" value="1"/>
</dbReference>
<evidence type="ECO:0008006" key="10">
    <source>
        <dbReference type="Google" id="ProtNLM"/>
    </source>
</evidence>
<organism evidence="8 9">
    <name type="scientific">[Myrmecia] bisecta</name>
    <dbReference type="NCBI Taxonomy" id="41462"/>
    <lineage>
        <taxon>Eukaryota</taxon>
        <taxon>Viridiplantae</taxon>
        <taxon>Chlorophyta</taxon>
        <taxon>core chlorophytes</taxon>
        <taxon>Trebouxiophyceae</taxon>
        <taxon>Trebouxiales</taxon>
        <taxon>Trebouxiaceae</taxon>
        <taxon>Myrmecia</taxon>
    </lineage>
</organism>
<dbReference type="InterPro" id="IPR000711">
    <property type="entry name" value="ATPase_OSCP/dsu"/>
</dbReference>
<evidence type="ECO:0000256" key="2">
    <source>
        <dbReference type="ARBA" id="ARBA00007046"/>
    </source>
</evidence>
<comment type="similarity">
    <text evidence="2">Belongs to the ATPase delta chain family.</text>
</comment>